<dbReference type="Proteomes" id="UP000311919">
    <property type="component" value="Unassembled WGS sequence"/>
</dbReference>
<evidence type="ECO:0000256" key="2">
    <source>
        <dbReference type="ARBA" id="ARBA00022692"/>
    </source>
</evidence>
<accession>A0A4Z2CMJ2</accession>
<reference evidence="12 13" key="1">
    <citation type="submission" date="2019-03" db="EMBL/GenBank/DDBJ databases">
        <title>An improved genome assembly of the fluke Schistosoma japonicum.</title>
        <authorList>
            <person name="Hu W."/>
            <person name="Luo F."/>
            <person name="Yin M."/>
            <person name="Mo X."/>
            <person name="Sun C."/>
            <person name="Wu Q."/>
            <person name="Zhu B."/>
            <person name="Xiang M."/>
            <person name="Wang J."/>
            <person name="Wang Y."/>
            <person name="Zhang T."/>
            <person name="Xu B."/>
            <person name="Zheng H."/>
            <person name="Feng Z."/>
        </authorList>
    </citation>
    <scope>NUCLEOTIDE SEQUENCE [LARGE SCALE GENOMIC DNA]</scope>
    <source>
        <strain evidence="12">HuSjv2</strain>
        <tissue evidence="12">Worms</tissue>
    </source>
</reference>
<dbReference type="Pfam" id="PF00102">
    <property type="entry name" value="Y_phosphatase"/>
    <property type="match status" value="1"/>
</dbReference>
<keyword evidence="7" id="KW-0968">Cytoplasmic vesicle</keyword>
<dbReference type="STRING" id="6182.A0A4Z2CMJ2"/>
<dbReference type="CDD" id="cd14546">
    <property type="entry name" value="R-PTP-N-N2"/>
    <property type="match status" value="1"/>
</dbReference>
<dbReference type="FunFam" id="3.90.190.10:FF:000017">
    <property type="entry name" value="receptor-type tyrosine-protein phosphatase-like N isoform X2"/>
    <property type="match status" value="1"/>
</dbReference>
<dbReference type="OrthoDB" id="9880441at2759"/>
<dbReference type="GO" id="GO:0030141">
    <property type="term" value="C:secretory granule"/>
    <property type="evidence" value="ECO:0007669"/>
    <property type="project" value="InterPro"/>
</dbReference>
<dbReference type="PROSITE" id="PS50055">
    <property type="entry name" value="TYR_PHOSPHATASE_PTP"/>
    <property type="match status" value="1"/>
</dbReference>
<feature type="domain" description="Tyrosine-protein phosphatase" evidence="10">
    <location>
        <begin position="284"/>
        <end position="551"/>
    </location>
</feature>
<dbReference type="SUPFAM" id="SSF52799">
    <property type="entry name" value="(Phosphotyrosine protein) phosphatases II"/>
    <property type="match status" value="1"/>
</dbReference>
<sequence>MIYSDPMQQPQFREISPLEFQTNQQEEMIIPSDSVTRLRAHKVISGSSKQLERRWIWIKFLNGPITNQVAQSILFKISHDLKLASPISFFFLDKSRRVLYFHVPSSAGVSADTIVDALNTKINAIDGYPIEDVGFGRGAVNTVNTRSTTDTTTKSPQPSFLHRSVDDEPFKTTGRIKWERYTMTLVLCSTILAAVLILTTIYLVQICRKKHKFKSESNEKLSCHSDDSSQLESKTYTRNNNLSASQQSSISSNSTEPVHCSIDVPTGHLILSYMEKHLRDRSRLEADWNAVDKYVSEDSVVYEEGRSPKNQSKNRENAPIPYEQSRVKLRSGDNDYINASLLYDNNPRNPVYIATITPTIKSIPDFWLMIWEQGCVVIVCLERTDELKRMDEIDQFELNDESVKYWPNEGSQVYGSFEVHLVSEHSWNAHYIVRSLYLKSIITNETRTVTQFHYLTWKDENLKENSKPMLEFRRKVNRSFRGLMSPIVVHCSDGCGRTGAYILLDLALNRITKSIKEIDIAASLEHLRDQRPNMIKTLEQYEFVLSSTAEEVDAMLQTSS</sequence>
<comment type="caution">
    <text evidence="12">The sequence shown here is derived from an EMBL/GenBank/DDBJ whole genome shotgun (WGS) entry which is preliminary data.</text>
</comment>
<evidence type="ECO:0000259" key="10">
    <source>
        <dbReference type="PROSITE" id="PS50055"/>
    </source>
</evidence>
<dbReference type="InterPro" id="IPR000387">
    <property type="entry name" value="Tyr_Pase_dom"/>
</dbReference>
<evidence type="ECO:0000256" key="6">
    <source>
        <dbReference type="ARBA" id="ARBA00023180"/>
    </source>
</evidence>
<feature type="region of interest" description="Disordered" evidence="8">
    <location>
        <begin position="301"/>
        <end position="322"/>
    </location>
</feature>
<dbReference type="PANTHER" id="PTHR46106">
    <property type="entry name" value="IA-2 PROTEIN TYROSINE PHOSPHATASE, ISOFORM C"/>
    <property type="match status" value="1"/>
</dbReference>
<keyword evidence="3" id="KW-0732">Signal</keyword>
<dbReference type="InterPro" id="IPR000242">
    <property type="entry name" value="PTP_cat"/>
</dbReference>
<gene>
    <name evidence="12" type="ORF">EWB00_009224</name>
</gene>
<keyword evidence="5 9" id="KW-0472">Membrane</keyword>
<dbReference type="GO" id="GO:0004725">
    <property type="term" value="F:protein tyrosine phosphatase activity"/>
    <property type="evidence" value="ECO:0007669"/>
    <property type="project" value="InterPro"/>
</dbReference>
<proteinExistence type="predicted"/>
<evidence type="ECO:0000313" key="12">
    <source>
        <dbReference type="EMBL" id="TNN05497.1"/>
    </source>
</evidence>
<name>A0A4Z2CMJ2_SCHJA</name>
<evidence type="ECO:0000256" key="7">
    <source>
        <dbReference type="ARBA" id="ARBA00023329"/>
    </source>
</evidence>
<dbReference type="GO" id="GO:0045202">
    <property type="term" value="C:synapse"/>
    <property type="evidence" value="ECO:0007669"/>
    <property type="project" value="TreeGrafter"/>
</dbReference>
<comment type="subcellular location">
    <subcellularLocation>
        <location evidence="1">Cytoplasmic vesicle membrane</location>
        <topology evidence="1">Single-pass type I membrane protein</topology>
    </subcellularLocation>
</comment>
<dbReference type="InterPro" id="IPR029021">
    <property type="entry name" value="Prot-tyrosine_phosphatase-like"/>
</dbReference>
<dbReference type="InterPro" id="IPR016130">
    <property type="entry name" value="Tyr_Pase_AS"/>
</dbReference>
<evidence type="ECO:0000256" key="5">
    <source>
        <dbReference type="ARBA" id="ARBA00023136"/>
    </source>
</evidence>
<feature type="region of interest" description="Disordered" evidence="8">
    <location>
        <begin position="238"/>
        <end position="257"/>
    </location>
</feature>
<evidence type="ECO:0000256" key="3">
    <source>
        <dbReference type="ARBA" id="ARBA00022729"/>
    </source>
</evidence>
<dbReference type="SMART" id="SM00194">
    <property type="entry name" value="PTPc"/>
    <property type="match status" value="1"/>
</dbReference>
<keyword evidence="13" id="KW-1185">Reference proteome</keyword>
<evidence type="ECO:0000256" key="4">
    <source>
        <dbReference type="ARBA" id="ARBA00022989"/>
    </source>
</evidence>
<evidence type="ECO:0000256" key="1">
    <source>
        <dbReference type="ARBA" id="ARBA00004358"/>
    </source>
</evidence>
<keyword evidence="6" id="KW-0325">Glycoprotein</keyword>
<feature type="compositionally biased region" description="Low complexity" evidence="8">
    <location>
        <begin position="239"/>
        <end position="254"/>
    </location>
</feature>
<dbReference type="EMBL" id="SKCS01000524">
    <property type="protein sequence ID" value="TNN05497.1"/>
    <property type="molecule type" value="Genomic_DNA"/>
</dbReference>
<evidence type="ECO:0000256" key="8">
    <source>
        <dbReference type="SAM" id="MobiDB-lite"/>
    </source>
</evidence>
<dbReference type="PROSITE" id="PS00383">
    <property type="entry name" value="TYR_PHOSPHATASE_1"/>
    <property type="match status" value="1"/>
</dbReference>
<dbReference type="GO" id="GO:0051046">
    <property type="term" value="P:regulation of secretion"/>
    <property type="evidence" value="ECO:0007669"/>
    <property type="project" value="TreeGrafter"/>
</dbReference>
<keyword evidence="12" id="KW-0675">Receptor</keyword>
<dbReference type="Gene3D" id="3.90.190.10">
    <property type="entry name" value="Protein tyrosine phosphatase superfamily"/>
    <property type="match status" value="1"/>
</dbReference>
<dbReference type="PRINTS" id="PR00700">
    <property type="entry name" value="PRTYPHPHTASE"/>
</dbReference>
<protein>
    <submittedName>
        <fullName evidence="12">Receptor-type tyrosine-protein phosphatase N2</fullName>
    </submittedName>
</protein>
<dbReference type="PANTHER" id="PTHR46106:SF4">
    <property type="entry name" value="IA-2 PROTEIN TYROSINE PHOSPHATASE, ISOFORM C"/>
    <property type="match status" value="1"/>
</dbReference>
<feature type="domain" description="Tyrosine specific protein phosphatases" evidence="11">
    <location>
        <begin position="470"/>
        <end position="542"/>
    </location>
</feature>
<dbReference type="InterPro" id="IPR003595">
    <property type="entry name" value="Tyr_Pase_cat"/>
</dbReference>
<dbReference type="PROSITE" id="PS50056">
    <property type="entry name" value="TYR_PHOSPHATASE_2"/>
    <property type="match status" value="1"/>
</dbReference>
<dbReference type="AlphaFoldDB" id="A0A4Z2CMJ2"/>
<keyword evidence="2 9" id="KW-0812">Transmembrane</keyword>
<feature type="transmembrane region" description="Helical" evidence="9">
    <location>
        <begin position="181"/>
        <end position="204"/>
    </location>
</feature>
<feature type="region of interest" description="Disordered" evidence="8">
    <location>
        <begin position="144"/>
        <end position="164"/>
    </location>
</feature>
<evidence type="ECO:0000259" key="11">
    <source>
        <dbReference type="PROSITE" id="PS50056"/>
    </source>
</evidence>
<feature type="compositionally biased region" description="Low complexity" evidence="8">
    <location>
        <begin position="144"/>
        <end position="153"/>
    </location>
</feature>
<evidence type="ECO:0000256" key="9">
    <source>
        <dbReference type="SAM" id="Phobius"/>
    </source>
</evidence>
<organism evidence="12 13">
    <name type="scientific">Schistosoma japonicum</name>
    <name type="common">Blood fluke</name>
    <dbReference type="NCBI Taxonomy" id="6182"/>
    <lineage>
        <taxon>Eukaryota</taxon>
        <taxon>Metazoa</taxon>
        <taxon>Spiralia</taxon>
        <taxon>Lophotrochozoa</taxon>
        <taxon>Platyhelminthes</taxon>
        <taxon>Trematoda</taxon>
        <taxon>Digenea</taxon>
        <taxon>Strigeidida</taxon>
        <taxon>Schistosomatoidea</taxon>
        <taxon>Schistosomatidae</taxon>
        <taxon>Schistosoma</taxon>
    </lineage>
</organism>
<dbReference type="SMART" id="SM00404">
    <property type="entry name" value="PTPc_motif"/>
    <property type="match status" value="1"/>
</dbReference>
<keyword evidence="4 9" id="KW-1133">Transmembrane helix</keyword>
<evidence type="ECO:0000313" key="13">
    <source>
        <dbReference type="Proteomes" id="UP000311919"/>
    </source>
</evidence>
<dbReference type="InterPro" id="IPR033522">
    <property type="entry name" value="IA-2/IA-2_beta"/>
</dbReference>
<dbReference type="GO" id="GO:0030659">
    <property type="term" value="C:cytoplasmic vesicle membrane"/>
    <property type="evidence" value="ECO:0007669"/>
    <property type="project" value="UniProtKB-SubCell"/>
</dbReference>